<dbReference type="Pfam" id="PF18962">
    <property type="entry name" value="Por_Secre_tail"/>
    <property type="match status" value="1"/>
</dbReference>
<evidence type="ECO:0000313" key="4">
    <source>
        <dbReference type="Proteomes" id="UP001139411"/>
    </source>
</evidence>
<reference evidence="3" key="1">
    <citation type="submission" date="2022-01" db="EMBL/GenBank/DDBJ databases">
        <title>Novel species in genus Dyadobacter.</title>
        <authorList>
            <person name="Ma C."/>
        </authorList>
    </citation>
    <scope>NUCLEOTIDE SEQUENCE</scope>
    <source>
        <strain evidence="3">CY357</strain>
    </source>
</reference>
<dbReference type="InterPro" id="IPR026444">
    <property type="entry name" value="Secre_tail"/>
</dbReference>
<keyword evidence="1" id="KW-0732">Signal</keyword>
<evidence type="ECO:0000256" key="1">
    <source>
        <dbReference type="SAM" id="SignalP"/>
    </source>
</evidence>
<dbReference type="AlphaFoldDB" id="A0A9X1QIE8"/>
<dbReference type="RefSeq" id="WP_233795279.1">
    <property type="nucleotide sequence ID" value="NZ_JAKFFV010000020.1"/>
</dbReference>
<accession>A0A9X1QIE8</accession>
<dbReference type="EMBL" id="JAKFFV010000020">
    <property type="protein sequence ID" value="MCF2501419.1"/>
    <property type="molecule type" value="Genomic_DNA"/>
</dbReference>
<evidence type="ECO:0000313" key="3">
    <source>
        <dbReference type="EMBL" id="MCF2501419.1"/>
    </source>
</evidence>
<feature type="domain" description="Secretion system C-terminal sorting" evidence="2">
    <location>
        <begin position="46"/>
        <end position="116"/>
    </location>
</feature>
<feature type="signal peptide" evidence="1">
    <location>
        <begin position="1"/>
        <end position="21"/>
    </location>
</feature>
<proteinExistence type="predicted"/>
<dbReference type="NCBIfam" id="TIGR04183">
    <property type="entry name" value="Por_Secre_tail"/>
    <property type="match status" value="1"/>
</dbReference>
<feature type="chain" id="PRO_5040830957" evidence="1">
    <location>
        <begin position="22"/>
        <end position="124"/>
    </location>
</feature>
<evidence type="ECO:0000259" key="2">
    <source>
        <dbReference type="Pfam" id="PF18962"/>
    </source>
</evidence>
<comment type="caution">
    <text evidence="3">The sequence shown here is derived from an EMBL/GenBank/DDBJ whole genome shotgun (WGS) entry which is preliminary data.</text>
</comment>
<dbReference type="Proteomes" id="UP001139411">
    <property type="component" value="Unassembled WGS sequence"/>
</dbReference>
<sequence length="124" mass="14058">MKRIILYTLLLLVFSAVETHAQDKIIRSKYGLTVYPVKTTSNLITVYPNPVASFVSFKSVRPLAGFNVEVFDKSGISCVKKERWTGEKLDVSRLQAGIYIVKFTKGKEHYSQKLAVGREMQLNN</sequence>
<organism evidence="3 4">
    <name type="scientific">Dyadobacter chenhuakuii</name>
    <dbReference type="NCBI Taxonomy" id="2909339"/>
    <lineage>
        <taxon>Bacteria</taxon>
        <taxon>Pseudomonadati</taxon>
        <taxon>Bacteroidota</taxon>
        <taxon>Cytophagia</taxon>
        <taxon>Cytophagales</taxon>
        <taxon>Spirosomataceae</taxon>
        <taxon>Dyadobacter</taxon>
    </lineage>
</organism>
<gene>
    <name evidence="3" type="ORF">L0661_24085</name>
</gene>
<protein>
    <submittedName>
        <fullName evidence="3">T9SS type A sorting domain-containing protein</fullName>
    </submittedName>
</protein>
<name>A0A9X1QIE8_9BACT</name>